<keyword evidence="2" id="KW-1133">Transmembrane helix</keyword>
<protein>
    <submittedName>
        <fullName evidence="3">Uncharacterized protein</fullName>
    </submittedName>
</protein>
<feature type="region of interest" description="Disordered" evidence="1">
    <location>
        <begin position="1"/>
        <end position="55"/>
    </location>
</feature>
<keyword evidence="4" id="KW-1185">Reference proteome</keyword>
<evidence type="ECO:0000313" key="4">
    <source>
        <dbReference type="Proteomes" id="UP001056708"/>
    </source>
</evidence>
<dbReference type="RefSeq" id="WP_252664635.1">
    <property type="nucleotide sequence ID" value="NZ_CP098611.1"/>
</dbReference>
<gene>
    <name evidence="3" type="ORF">NEA10_07115</name>
</gene>
<dbReference type="Proteomes" id="UP001056708">
    <property type="component" value="Chromosome"/>
</dbReference>
<sequence>MTQNPQTRSSQSQPSSPAEQTQVQGQTSQEQASVDTNPAGALAGPNSPDESPSPWDLFEDKPLSRVIWLSVLLPIAIAAMLFQLMALVNVMVDWAMTGVMFLGLMMLIGLLFATIPALMIWGIVETFRYMHRRGFDDFMAIALPMSTVAFGISLGSLLRPDGFVLLWSVVTVITGVPLAILLVYQPLQRSQQLKKYRKSQKHLIQP</sequence>
<dbReference type="EMBL" id="CP098611">
    <property type="protein sequence ID" value="USR92480.1"/>
    <property type="molecule type" value="Genomic_DNA"/>
</dbReference>
<feature type="transmembrane region" description="Helical" evidence="2">
    <location>
        <begin position="66"/>
        <end position="88"/>
    </location>
</feature>
<reference evidence="3" key="1">
    <citation type="submission" date="2022-06" db="EMBL/GenBank/DDBJ databases">
        <title>Genome sequence of Phormidium yuhuli AB48 isolated from an industrial photobioreactor environment.</title>
        <authorList>
            <person name="Qiu Y."/>
            <person name="Noonan A.J.C."/>
            <person name="Dofher K."/>
            <person name="Koch M."/>
            <person name="Kieft B."/>
            <person name="Lin X."/>
            <person name="Ziels R.M."/>
            <person name="Hallam S.J."/>
        </authorList>
    </citation>
    <scope>NUCLEOTIDE SEQUENCE</scope>
    <source>
        <strain evidence="3">AB48</strain>
    </source>
</reference>
<feature type="transmembrane region" description="Helical" evidence="2">
    <location>
        <begin position="94"/>
        <end position="118"/>
    </location>
</feature>
<evidence type="ECO:0000256" key="1">
    <source>
        <dbReference type="SAM" id="MobiDB-lite"/>
    </source>
</evidence>
<feature type="transmembrane region" description="Helical" evidence="2">
    <location>
        <begin position="164"/>
        <end position="184"/>
    </location>
</feature>
<keyword evidence="2" id="KW-0812">Transmembrane</keyword>
<name>A0ABY5ATY1_9CYAN</name>
<keyword evidence="2" id="KW-0472">Membrane</keyword>
<evidence type="ECO:0000256" key="2">
    <source>
        <dbReference type="SAM" id="Phobius"/>
    </source>
</evidence>
<proteinExistence type="predicted"/>
<evidence type="ECO:0000313" key="3">
    <source>
        <dbReference type="EMBL" id="USR92480.1"/>
    </source>
</evidence>
<organism evidence="3 4">
    <name type="scientific">Phormidium yuhuli AB48</name>
    <dbReference type="NCBI Taxonomy" id="2940671"/>
    <lineage>
        <taxon>Bacteria</taxon>
        <taxon>Bacillati</taxon>
        <taxon>Cyanobacteriota</taxon>
        <taxon>Cyanophyceae</taxon>
        <taxon>Oscillatoriophycideae</taxon>
        <taxon>Oscillatoriales</taxon>
        <taxon>Oscillatoriaceae</taxon>
        <taxon>Phormidium</taxon>
        <taxon>Phormidium yuhuli</taxon>
    </lineage>
</organism>
<accession>A0ABY5ATY1</accession>
<feature type="transmembrane region" description="Helical" evidence="2">
    <location>
        <begin position="138"/>
        <end position="158"/>
    </location>
</feature>
<feature type="compositionally biased region" description="Low complexity" evidence="1">
    <location>
        <begin position="1"/>
        <end position="33"/>
    </location>
</feature>